<dbReference type="GO" id="GO:0016020">
    <property type="term" value="C:membrane"/>
    <property type="evidence" value="ECO:0007669"/>
    <property type="project" value="UniProtKB-SubCell"/>
</dbReference>
<organism evidence="5 6">
    <name type="scientific">Candidatus Methanolliviera hydrocarbonicum</name>
    <dbReference type="NCBI Taxonomy" id="2491085"/>
    <lineage>
        <taxon>Archaea</taxon>
        <taxon>Methanobacteriati</taxon>
        <taxon>Methanobacteriota</taxon>
        <taxon>Candidatus Methanoliparia</taxon>
        <taxon>Candidatus Methanoliparales</taxon>
        <taxon>Candidatus Methanollivieraceae</taxon>
        <taxon>Candidatus Methanolliviera</taxon>
    </lineage>
</organism>
<dbReference type="GO" id="GO:0004792">
    <property type="term" value="F:thiosulfate-cyanide sulfurtransferase activity"/>
    <property type="evidence" value="ECO:0007669"/>
    <property type="project" value="InterPro"/>
</dbReference>
<dbReference type="SUPFAM" id="SSF52821">
    <property type="entry name" value="Rhodanese/Cell cycle control phosphatase"/>
    <property type="match status" value="2"/>
</dbReference>
<dbReference type="PANTHER" id="PTHR43855:SF1">
    <property type="entry name" value="THIOSULFATE SULFURTRANSFERASE"/>
    <property type="match status" value="1"/>
</dbReference>
<feature type="domain" description="Rhodanese" evidence="4">
    <location>
        <begin position="28"/>
        <end position="144"/>
    </location>
</feature>
<keyword evidence="3" id="KW-1133">Transmembrane helix</keyword>
<dbReference type="InterPro" id="IPR001763">
    <property type="entry name" value="Rhodanese-like_dom"/>
</dbReference>
<gene>
    <name evidence="5" type="ORF">EF807_07475</name>
</gene>
<dbReference type="CDD" id="cd01449">
    <property type="entry name" value="TST_Repeat_2"/>
    <property type="match status" value="1"/>
</dbReference>
<comment type="caution">
    <text evidence="5">The sequence shown here is derived from an EMBL/GenBank/DDBJ whole genome shotgun (WGS) entry which is preliminary data.</text>
</comment>
<dbReference type="PROSITE" id="PS50206">
    <property type="entry name" value="RHODANESE_3"/>
    <property type="match status" value="2"/>
</dbReference>
<dbReference type="InterPro" id="IPR026371">
    <property type="entry name" value="PGF_CTERM"/>
</dbReference>
<reference evidence="5 6" key="1">
    <citation type="journal article" date="2019" name="Nat. Microbiol.">
        <title>Wide diversity of methane and short-chain alkane metabolisms in uncultured archaea.</title>
        <authorList>
            <person name="Borrel G."/>
            <person name="Adam P.S."/>
            <person name="McKay L.J."/>
            <person name="Chen L.X."/>
            <person name="Sierra-Garcia I.N."/>
            <person name="Sieber C.M."/>
            <person name="Letourneur Q."/>
            <person name="Ghozlane A."/>
            <person name="Andersen G.L."/>
            <person name="Li W.J."/>
            <person name="Hallam S.J."/>
            <person name="Muyzer G."/>
            <person name="de Oliveira V.M."/>
            <person name="Inskeep W.P."/>
            <person name="Banfield J.F."/>
            <person name="Gribaldo S."/>
        </authorList>
    </citation>
    <scope>NUCLEOTIDE SEQUENCE [LARGE SCALE GENOMIC DNA]</scope>
    <source>
        <strain evidence="5">NM1b</strain>
    </source>
</reference>
<keyword evidence="3" id="KW-0812">Transmembrane</keyword>
<keyword evidence="3" id="KW-0472">Membrane</keyword>
<dbReference type="InterPro" id="IPR051126">
    <property type="entry name" value="Thiosulfate_sulfurtransferase"/>
</dbReference>
<sequence length="339" mass="37646">MGEIDYPYPAGDGIVKWVSTEWLEEHLYDEDLVILDVQPGFPDYIKAHIPGAVYMNEGLLRVPLNGRPCVHVPSEAIEPVLQRVGLKADVPVVVYTGKGGFNNSGDGLEQTMMTYSLARFGQDNIYVLDGGFNKWQEEGRELTKVFPEVEESDFEVNCRVSEYAISMEELKEIKDDKGVVLLDARPAKAYEGQAIWIKPGHIPGAVNLPWVSLMDENNTCLLKSNEEIKDILKEDGVTPDKTIICSCGTSREATAEFTLLKWYLGYPDVRIYEGSFTEWSAYPENPTVTGPNPYHSEDALPEAVPEEPAVPEEETPGFGAVITVAGLLSVAYLVIRRRG</sequence>
<dbReference type="PROSITE" id="PS00683">
    <property type="entry name" value="RHODANESE_2"/>
    <property type="match status" value="1"/>
</dbReference>
<dbReference type="Pfam" id="PF18204">
    <property type="entry name" value="PGF-CTERM"/>
    <property type="match status" value="1"/>
</dbReference>
<feature type="domain" description="Rhodanese" evidence="4">
    <location>
        <begin position="175"/>
        <end position="288"/>
    </location>
</feature>
<dbReference type="InterPro" id="IPR036873">
    <property type="entry name" value="Rhodanese-like_dom_sf"/>
</dbReference>
<evidence type="ECO:0000256" key="3">
    <source>
        <dbReference type="SAM" id="Phobius"/>
    </source>
</evidence>
<evidence type="ECO:0000313" key="6">
    <source>
        <dbReference type="Proteomes" id="UP000320766"/>
    </source>
</evidence>
<evidence type="ECO:0000259" key="4">
    <source>
        <dbReference type="PROSITE" id="PS50206"/>
    </source>
</evidence>
<keyword evidence="2" id="KW-0808">Transferase</keyword>
<dbReference type="NCBIfam" id="TIGR04126">
    <property type="entry name" value="PGF_CTERM"/>
    <property type="match status" value="1"/>
</dbReference>
<dbReference type="Proteomes" id="UP000320766">
    <property type="component" value="Unassembled WGS sequence"/>
</dbReference>
<dbReference type="PANTHER" id="PTHR43855">
    <property type="entry name" value="THIOSULFATE SULFURTRANSFERASE"/>
    <property type="match status" value="1"/>
</dbReference>
<dbReference type="InterPro" id="IPR001307">
    <property type="entry name" value="Thiosulphate_STrfase_CS"/>
</dbReference>
<dbReference type="SMART" id="SM00450">
    <property type="entry name" value="RHOD"/>
    <property type="match status" value="2"/>
</dbReference>
<protein>
    <recommendedName>
        <fullName evidence="2">Sulfurtransferase</fullName>
    </recommendedName>
</protein>
<dbReference type="EMBL" id="RXIL01000133">
    <property type="protein sequence ID" value="RZN67689.1"/>
    <property type="molecule type" value="Genomic_DNA"/>
</dbReference>
<keyword evidence="1" id="KW-0677">Repeat</keyword>
<evidence type="ECO:0000256" key="1">
    <source>
        <dbReference type="ARBA" id="ARBA00022737"/>
    </source>
</evidence>
<dbReference type="Gene3D" id="3.40.250.10">
    <property type="entry name" value="Rhodanese-like domain"/>
    <property type="match status" value="2"/>
</dbReference>
<dbReference type="AlphaFoldDB" id="A0A520KVJ0"/>
<evidence type="ECO:0000256" key="2">
    <source>
        <dbReference type="RuleBase" id="RU000507"/>
    </source>
</evidence>
<dbReference type="CDD" id="cd01448">
    <property type="entry name" value="TST_Repeat_1"/>
    <property type="match status" value="1"/>
</dbReference>
<feature type="transmembrane region" description="Helical" evidence="3">
    <location>
        <begin position="317"/>
        <end position="335"/>
    </location>
</feature>
<evidence type="ECO:0000313" key="5">
    <source>
        <dbReference type="EMBL" id="RZN67689.1"/>
    </source>
</evidence>
<accession>A0A520KVJ0</accession>
<proteinExistence type="predicted"/>
<dbReference type="Pfam" id="PF00581">
    <property type="entry name" value="Rhodanese"/>
    <property type="match status" value="2"/>
</dbReference>
<name>A0A520KVJ0_9EURY</name>